<accession>A0ABP6UUY8</accession>
<feature type="domain" description="DUF6891" evidence="1">
    <location>
        <begin position="133"/>
        <end position="312"/>
    </location>
</feature>
<name>A0ABP6UUY8_9ACTN</name>
<dbReference type="Proteomes" id="UP001500707">
    <property type="component" value="Unassembled WGS sequence"/>
</dbReference>
<dbReference type="InterPro" id="IPR054186">
    <property type="entry name" value="DUF6891"/>
</dbReference>
<keyword evidence="3" id="KW-1185">Reference proteome</keyword>
<evidence type="ECO:0000259" key="1">
    <source>
        <dbReference type="Pfam" id="PF21831"/>
    </source>
</evidence>
<sequence length="314" mass="34348">MTDAIVGGMQNDESLAVKVQTEHGETYVRPSEQQLSDLVHRLGGRADHWLVMQRIPDVPDVFAQVWHERGGDYRLEHRESRERFVAAAVPDAAAVTGALVGWARQRGGWDGGFAWSPVGMDPPPEVPELAPTVRTEVERRVRVLLRCGYDDRAALAEAAEEYLVDGDNRPVSGAQARELVDRLWLERLEEQTAWAGVTDPERLTAAFRALEASGITARENFTCCRGCGMAEIGAEREDARGFVFFHAQVVEHAAEGHGLALHYGGFDGSEETTADVGHEVVAALDAAGLSTQWDGSPGTSIGVTPLDWRRRLEG</sequence>
<dbReference type="Pfam" id="PF21831">
    <property type="entry name" value="DUF6891"/>
    <property type="match status" value="1"/>
</dbReference>
<proteinExistence type="predicted"/>
<protein>
    <recommendedName>
        <fullName evidence="1">DUF6891 domain-containing protein</fullName>
    </recommendedName>
</protein>
<comment type="caution">
    <text evidence="2">The sequence shown here is derived from an EMBL/GenBank/DDBJ whole genome shotgun (WGS) entry which is preliminary data.</text>
</comment>
<evidence type="ECO:0000313" key="3">
    <source>
        <dbReference type="Proteomes" id="UP001500707"/>
    </source>
</evidence>
<gene>
    <name evidence="2" type="ORF">GCM10022295_00060</name>
</gene>
<dbReference type="EMBL" id="BAABCE010000001">
    <property type="protein sequence ID" value="GAA3522654.1"/>
    <property type="molecule type" value="Genomic_DNA"/>
</dbReference>
<organism evidence="2 3">
    <name type="scientific">Streptomyces osmaniensis</name>
    <dbReference type="NCBI Taxonomy" id="593134"/>
    <lineage>
        <taxon>Bacteria</taxon>
        <taxon>Bacillati</taxon>
        <taxon>Actinomycetota</taxon>
        <taxon>Actinomycetes</taxon>
        <taxon>Kitasatosporales</taxon>
        <taxon>Streptomycetaceae</taxon>
        <taxon>Streptomyces</taxon>
    </lineage>
</organism>
<evidence type="ECO:0000313" key="2">
    <source>
        <dbReference type="EMBL" id="GAA3522654.1"/>
    </source>
</evidence>
<reference evidence="3" key="1">
    <citation type="journal article" date="2019" name="Int. J. Syst. Evol. Microbiol.">
        <title>The Global Catalogue of Microorganisms (GCM) 10K type strain sequencing project: providing services to taxonomists for standard genome sequencing and annotation.</title>
        <authorList>
            <consortium name="The Broad Institute Genomics Platform"/>
            <consortium name="The Broad Institute Genome Sequencing Center for Infectious Disease"/>
            <person name="Wu L."/>
            <person name="Ma J."/>
        </authorList>
    </citation>
    <scope>NUCLEOTIDE SEQUENCE [LARGE SCALE GENOMIC DNA]</scope>
    <source>
        <strain evidence="3">JCM 17656</strain>
    </source>
</reference>